<evidence type="ECO:0008006" key="4">
    <source>
        <dbReference type="Google" id="ProtNLM"/>
    </source>
</evidence>
<comment type="caution">
    <text evidence="2">The sequence shown here is derived from an EMBL/GenBank/DDBJ whole genome shotgun (WGS) entry which is preliminary data.</text>
</comment>
<dbReference type="InParanoid" id="U2E7P5"/>
<gene>
    <name evidence="2" type="ORF">HLPCO_002792</name>
</gene>
<proteinExistence type="predicted"/>
<dbReference type="Proteomes" id="UP000005707">
    <property type="component" value="Unassembled WGS sequence"/>
</dbReference>
<accession>U2E7P5</accession>
<reference evidence="2 3" key="1">
    <citation type="journal article" date="2011" name="J. Bacteriol.">
        <title>Genome sequence of Haloplasma contractile, an unusual contractile bacterium from a deep-sea anoxic brine lake.</title>
        <authorList>
            <person name="Antunes A."/>
            <person name="Alam I."/>
            <person name="El Dorry H."/>
            <person name="Siam R."/>
            <person name="Robertson A."/>
            <person name="Bajic V.B."/>
            <person name="Stingl U."/>
        </authorList>
    </citation>
    <scope>NUCLEOTIDE SEQUENCE [LARGE SCALE GENOMIC DNA]</scope>
    <source>
        <strain evidence="2 3">SSD-17B</strain>
    </source>
</reference>
<name>U2E7P5_9MOLU</name>
<reference evidence="2 3" key="2">
    <citation type="journal article" date="2013" name="PLoS ONE">
        <title>INDIGO - INtegrated Data Warehouse of MIcrobial GenOmes with Examples from the Red Sea Extremophiles.</title>
        <authorList>
            <person name="Alam I."/>
            <person name="Antunes A."/>
            <person name="Kamau A.A."/>
            <person name="Ba Alawi W."/>
            <person name="Kalkatawi M."/>
            <person name="Stingl U."/>
            <person name="Bajic V.B."/>
        </authorList>
    </citation>
    <scope>NUCLEOTIDE SEQUENCE [LARGE SCALE GENOMIC DNA]</scope>
    <source>
        <strain evidence="2 3">SSD-17B</strain>
    </source>
</reference>
<evidence type="ECO:0000256" key="1">
    <source>
        <dbReference type="SAM" id="Phobius"/>
    </source>
</evidence>
<dbReference type="eggNOG" id="COG0457">
    <property type="taxonomic scope" value="Bacteria"/>
</dbReference>
<organism evidence="2 3">
    <name type="scientific">Haloplasma contractile SSD-17B</name>
    <dbReference type="NCBI Taxonomy" id="1033810"/>
    <lineage>
        <taxon>Bacteria</taxon>
        <taxon>Bacillati</taxon>
        <taxon>Mycoplasmatota</taxon>
        <taxon>Mollicutes</taxon>
        <taxon>Haloplasmatales</taxon>
        <taxon>Haloplasmataceae</taxon>
        <taxon>Haloplasma</taxon>
    </lineage>
</organism>
<dbReference type="Pfam" id="PF11335">
    <property type="entry name" value="DUF3137"/>
    <property type="match status" value="1"/>
</dbReference>
<dbReference type="RefSeq" id="WP_008824590.1">
    <property type="nucleotide sequence ID" value="NZ_AFNU02000014.1"/>
</dbReference>
<dbReference type="STRING" id="1033810.HLPCO_002792"/>
<dbReference type="EMBL" id="AFNU02000014">
    <property type="protein sequence ID" value="ERJ11223.1"/>
    <property type="molecule type" value="Genomic_DNA"/>
</dbReference>
<feature type="transmembrane region" description="Helical" evidence="1">
    <location>
        <begin position="17"/>
        <end position="38"/>
    </location>
</feature>
<evidence type="ECO:0000313" key="2">
    <source>
        <dbReference type="EMBL" id="ERJ11223.1"/>
    </source>
</evidence>
<keyword evidence="1" id="KW-0812">Transmembrane</keyword>
<protein>
    <recommendedName>
        <fullName evidence="4">Galanin protein</fullName>
    </recommendedName>
</protein>
<sequence>MGEQILIQLNKLRKRTYAILCAIYMFEFLFAFGVMLLMSRFEDGLYTMIILILSIPMFILTYQYINPVIMKTYRDAYKNEVIPYLMDESLESIKYNHEKGLNINEIVELDLFDTTVSYKTEDLLTGTLLGINFQCADLNVIGSGRNNQQFYGQWYVFDFNKQFKGITHIIEKNDMQLLTEERSSFHKPAGDYINDLKRIKLANQAFNKWFKVYTNHEHYAMYILTPHFLENVMKLESRHYGRLFISFYKNKVHIAVHNANDYMEPPLNEEITKKSFKQHADIKTIKSIIKELKLNVKLFFD</sequence>
<keyword evidence="1" id="KW-1133">Transmembrane helix</keyword>
<dbReference type="InterPro" id="IPR021484">
    <property type="entry name" value="DUF3137"/>
</dbReference>
<keyword evidence="3" id="KW-1185">Reference proteome</keyword>
<dbReference type="OrthoDB" id="4960523at2"/>
<feature type="transmembrane region" description="Helical" evidence="1">
    <location>
        <begin position="44"/>
        <end position="65"/>
    </location>
</feature>
<keyword evidence="1" id="KW-0472">Membrane</keyword>
<evidence type="ECO:0000313" key="3">
    <source>
        <dbReference type="Proteomes" id="UP000005707"/>
    </source>
</evidence>
<dbReference type="AlphaFoldDB" id="U2E7P5"/>